<dbReference type="PATRIC" id="fig|913075.3.peg.1886"/>
<organism evidence="1 2">
    <name type="scientific">Salmonella enterica subsp. enterica serovar Inverness str. R8-3668</name>
    <dbReference type="NCBI Taxonomy" id="913075"/>
    <lineage>
        <taxon>Bacteria</taxon>
        <taxon>Pseudomonadati</taxon>
        <taxon>Pseudomonadota</taxon>
        <taxon>Gammaproteobacteria</taxon>
        <taxon>Enterobacterales</taxon>
        <taxon>Enterobacteriaceae</taxon>
        <taxon>Salmonella</taxon>
    </lineage>
</organism>
<gene>
    <name evidence="1" type="ORF">LTSEINV_2469</name>
</gene>
<dbReference type="AlphaFoldDB" id="G5NCY1"/>
<evidence type="ECO:0000313" key="2">
    <source>
        <dbReference type="Proteomes" id="UP000003532"/>
    </source>
</evidence>
<protein>
    <submittedName>
        <fullName evidence="1">Respiratory nitrate reductase delta chain</fullName>
    </submittedName>
</protein>
<dbReference type="EMBL" id="AFCO01000815">
    <property type="protein sequence ID" value="EHC58029.1"/>
    <property type="molecule type" value="Genomic_DNA"/>
</dbReference>
<proteinExistence type="predicted"/>
<dbReference type="Proteomes" id="UP000003532">
    <property type="component" value="Unassembled WGS sequence"/>
</dbReference>
<evidence type="ECO:0000313" key="1">
    <source>
        <dbReference type="EMBL" id="EHC58029.1"/>
    </source>
</evidence>
<dbReference type="BioCyc" id="SENT913075:G120P-5160-MONOMER"/>
<comment type="caution">
    <text evidence="1">The sequence shown here is derived from an EMBL/GenBank/DDBJ whole genome shotgun (WGS) entry which is preliminary data.</text>
</comment>
<accession>G5NCY1</accession>
<name>G5NCY1_SALET</name>
<sequence>MQILKAIGLLMEYPDDELWECRDEALVLIQHDAPMLVDFTRELLYAPLLDK</sequence>
<reference evidence="1 2" key="1">
    <citation type="journal article" date="2011" name="BMC Genomics">
        <title>Genome sequencing reveals diversification of virulence factor content and possible host adaptation in distinct subpopulations of Salmonella enterica.</title>
        <authorList>
            <person name="den Bakker H.C."/>
            <person name="Moreno Switt A.I."/>
            <person name="Govoni G."/>
            <person name="Cummings C.A."/>
            <person name="Ranieri M.L."/>
            <person name="Degoricija L."/>
            <person name="Hoelzer K."/>
            <person name="Rodriguez-Rivera L.D."/>
            <person name="Brown S."/>
            <person name="Bolchacova E."/>
            <person name="Furtado M.R."/>
            <person name="Wiedmann M."/>
        </authorList>
    </citation>
    <scope>NUCLEOTIDE SEQUENCE [LARGE SCALE GENOMIC DNA]</scope>
    <source>
        <strain evidence="1 2">R8-3668</strain>
    </source>
</reference>